<evidence type="ECO:0000313" key="3">
    <source>
        <dbReference type="Proteomes" id="UP000019678"/>
    </source>
</evidence>
<feature type="region of interest" description="Disordered" evidence="1">
    <location>
        <begin position="1"/>
        <end position="39"/>
    </location>
</feature>
<dbReference type="Proteomes" id="UP000019678">
    <property type="component" value="Unassembled WGS sequence"/>
</dbReference>
<evidence type="ECO:0000256" key="1">
    <source>
        <dbReference type="SAM" id="MobiDB-lite"/>
    </source>
</evidence>
<keyword evidence="3" id="KW-1185">Reference proteome</keyword>
<name>A0A017TFI4_9BACT</name>
<dbReference type="EMBL" id="ASRX01000006">
    <property type="protein sequence ID" value="EYF08028.1"/>
    <property type="molecule type" value="Genomic_DNA"/>
</dbReference>
<gene>
    <name evidence="2" type="ORF">CAP_7050</name>
</gene>
<evidence type="ECO:0000313" key="2">
    <source>
        <dbReference type="EMBL" id="EYF08028.1"/>
    </source>
</evidence>
<sequence>MEFLRRAGSGLERMSTPGTGVKTRKTDPACGDQPIASGL</sequence>
<comment type="caution">
    <text evidence="2">The sequence shown here is derived from an EMBL/GenBank/DDBJ whole genome shotgun (WGS) entry which is preliminary data.</text>
</comment>
<proteinExistence type="predicted"/>
<organism evidence="2 3">
    <name type="scientific">Chondromyces apiculatus DSM 436</name>
    <dbReference type="NCBI Taxonomy" id="1192034"/>
    <lineage>
        <taxon>Bacteria</taxon>
        <taxon>Pseudomonadati</taxon>
        <taxon>Myxococcota</taxon>
        <taxon>Polyangia</taxon>
        <taxon>Polyangiales</taxon>
        <taxon>Polyangiaceae</taxon>
        <taxon>Chondromyces</taxon>
    </lineage>
</organism>
<dbReference type="STRING" id="1192034.CAP_7050"/>
<dbReference type="AlphaFoldDB" id="A0A017TFI4"/>
<accession>A0A017TFI4</accession>
<protein>
    <submittedName>
        <fullName evidence="2">Uncharacterized protein</fullName>
    </submittedName>
</protein>
<reference evidence="2 3" key="1">
    <citation type="submission" date="2013-05" db="EMBL/GenBank/DDBJ databases">
        <title>Genome assembly of Chondromyces apiculatus DSM 436.</title>
        <authorList>
            <person name="Sharma G."/>
            <person name="Khatri I."/>
            <person name="Kaur C."/>
            <person name="Mayilraj S."/>
            <person name="Subramanian S."/>
        </authorList>
    </citation>
    <scope>NUCLEOTIDE SEQUENCE [LARGE SCALE GENOMIC DNA]</scope>
    <source>
        <strain evidence="2 3">DSM 436</strain>
    </source>
</reference>